<keyword evidence="2" id="KW-0479">Metal-binding</keyword>
<dbReference type="OMA" id="RCECDSC"/>
<feature type="domain" description="J" evidence="6">
    <location>
        <begin position="2"/>
        <end position="79"/>
    </location>
</feature>
<dbReference type="Pfam" id="PF05207">
    <property type="entry name" value="Zn_ribbon_CSL"/>
    <property type="match status" value="1"/>
</dbReference>
<dbReference type="GO" id="GO:0008198">
    <property type="term" value="F:ferrous iron binding"/>
    <property type="evidence" value="ECO:0007669"/>
    <property type="project" value="TreeGrafter"/>
</dbReference>
<dbReference type="EMBL" id="CYKH01001973">
    <property type="protein sequence ID" value="CUG91826.1"/>
    <property type="molecule type" value="Genomic_DNA"/>
</dbReference>
<dbReference type="PROSITE" id="PS50076">
    <property type="entry name" value="DNAJ_2"/>
    <property type="match status" value="1"/>
</dbReference>
<evidence type="ECO:0000313" key="9">
    <source>
        <dbReference type="Proteomes" id="UP000051952"/>
    </source>
</evidence>
<dbReference type="Pfam" id="PF00226">
    <property type="entry name" value="DnaJ"/>
    <property type="match status" value="1"/>
</dbReference>
<evidence type="ECO:0000259" key="7">
    <source>
        <dbReference type="PROSITE" id="PS51074"/>
    </source>
</evidence>
<sequence>MDWYRILRVDATATQKEIREAFKTMALLTHPDKKHDVPSPSPSSSRNQSEVSLPTFVDVREAAGVLLDPLQRALFDGQRVHQLVRTEGRISSSLDDQDISDITFDEDSSTFWAVVECRCGGEYRVLLSHAPKGGRYVCECESCSLVVELTVSDECMRSAAPAL</sequence>
<dbReference type="InterPro" id="IPR036671">
    <property type="entry name" value="DPH_MB_sf"/>
</dbReference>
<keyword evidence="3" id="KW-0862">Zinc</keyword>
<accession>A0A0S4JNU9</accession>
<dbReference type="InterPro" id="IPR036869">
    <property type="entry name" value="J_dom_sf"/>
</dbReference>
<evidence type="ECO:0000256" key="1">
    <source>
        <dbReference type="ARBA" id="ARBA00006169"/>
    </source>
</evidence>
<dbReference type="GO" id="GO:0001671">
    <property type="term" value="F:ATPase activator activity"/>
    <property type="evidence" value="ECO:0007669"/>
    <property type="project" value="TreeGrafter"/>
</dbReference>
<comment type="similarity">
    <text evidence="1">Belongs to the DPH4 family.</text>
</comment>
<dbReference type="InterPro" id="IPR007872">
    <property type="entry name" value="DPH_MB_dom"/>
</dbReference>
<dbReference type="Proteomes" id="UP000051952">
    <property type="component" value="Unassembled WGS sequence"/>
</dbReference>
<dbReference type="PANTHER" id="PTHR45255:SF1">
    <property type="entry name" value="DNAJ HOMOLOG SUBFAMILY C MEMBER 24"/>
    <property type="match status" value="1"/>
</dbReference>
<dbReference type="Gene3D" id="1.10.287.110">
    <property type="entry name" value="DnaJ domain"/>
    <property type="match status" value="1"/>
</dbReference>
<evidence type="ECO:0000256" key="5">
    <source>
        <dbReference type="SAM" id="MobiDB-lite"/>
    </source>
</evidence>
<reference evidence="9" key="1">
    <citation type="submission" date="2015-09" db="EMBL/GenBank/DDBJ databases">
        <authorList>
            <consortium name="Pathogen Informatics"/>
        </authorList>
    </citation>
    <scope>NUCLEOTIDE SEQUENCE [LARGE SCALE GENOMIC DNA]</scope>
    <source>
        <strain evidence="9">Lake Konstanz</strain>
    </source>
</reference>
<evidence type="ECO:0000256" key="2">
    <source>
        <dbReference type="ARBA" id="ARBA00022723"/>
    </source>
</evidence>
<dbReference type="PROSITE" id="PS51074">
    <property type="entry name" value="DPH_MB"/>
    <property type="match status" value="1"/>
</dbReference>
<dbReference type="VEuPathDB" id="TriTrypDB:BSAL_34325"/>
<dbReference type="SUPFAM" id="SSF46565">
    <property type="entry name" value="Chaperone J-domain"/>
    <property type="match status" value="1"/>
</dbReference>
<keyword evidence="9" id="KW-1185">Reference proteome</keyword>
<dbReference type="AlphaFoldDB" id="A0A0S4JNU9"/>
<proteinExistence type="inferred from homology"/>
<protein>
    <submittedName>
        <fullName evidence="8">DNA-J chaperone, putative</fullName>
    </submittedName>
</protein>
<evidence type="ECO:0000256" key="4">
    <source>
        <dbReference type="ARBA" id="ARBA00023004"/>
    </source>
</evidence>
<feature type="region of interest" description="Disordered" evidence="5">
    <location>
        <begin position="29"/>
        <end position="51"/>
    </location>
</feature>
<evidence type="ECO:0000256" key="3">
    <source>
        <dbReference type="ARBA" id="ARBA00022833"/>
    </source>
</evidence>
<dbReference type="OrthoDB" id="10250354at2759"/>
<dbReference type="SMART" id="SM00271">
    <property type="entry name" value="DnaJ"/>
    <property type="match status" value="1"/>
</dbReference>
<dbReference type="PRINTS" id="PR00625">
    <property type="entry name" value="JDOMAIN"/>
</dbReference>
<keyword evidence="4" id="KW-0408">Iron</keyword>
<name>A0A0S4JNU9_BODSA</name>
<evidence type="ECO:0000313" key="8">
    <source>
        <dbReference type="EMBL" id="CUG91826.1"/>
    </source>
</evidence>
<dbReference type="CDD" id="cd06257">
    <property type="entry name" value="DnaJ"/>
    <property type="match status" value="1"/>
</dbReference>
<dbReference type="Gene3D" id="3.10.660.10">
    <property type="entry name" value="DPH Zinc finger"/>
    <property type="match status" value="1"/>
</dbReference>
<feature type="domain" description="DPH-type MB" evidence="7">
    <location>
        <begin position="93"/>
        <end position="152"/>
    </location>
</feature>
<dbReference type="InterPro" id="IPR001623">
    <property type="entry name" value="DnaJ_domain"/>
</dbReference>
<evidence type="ECO:0000259" key="6">
    <source>
        <dbReference type="PROSITE" id="PS50076"/>
    </source>
</evidence>
<dbReference type="PANTHER" id="PTHR45255">
    <property type="entry name" value="DNAJ HOMOLOG SUBFAMILY C MEMBER 24"/>
    <property type="match status" value="1"/>
</dbReference>
<gene>
    <name evidence="8" type="ORF">BSAL_34325</name>
</gene>
<organism evidence="8 9">
    <name type="scientific">Bodo saltans</name>
    <name type="common">Flagellated protozoan</name>
    <dbReference type="NCBI Taxonomy" id="75058"/>
    <lineage>
        <taxon>Eukaryota</taxon>
        <taxon>Discoba</taxon>
        <taxon>Euglenozoa</taxon>
        <taxon>Kinetoplastea</taxon>
        <taxon>Metakinetoplastina</taxon>
        <taxon>Eubodonida</taxon>
        <taxon>Bodonidae</taxon>
        <taxon>Bodo</taxon>
    </lineage>
</organism>
<dbReference type="SUPFAM" id="SSF144217">
    <property type="entry name" value="CSL zinc finger"/>
    <property type="match status" value="1"/>
</dbReference>